<protein>
    <submittedName>
        <fullName evidence="1">Uncharacterized protein</fullName>
    </submittedName>
</protein>
<dbReference type="Proteomes" id="UP000824120">
    <property type="component" value="Chromosome 12"/>
</dbReference>
<evidence type="ECO:0000313" key="1">
    <source>
        <dbReference type="EMBL" id="KAG5571973.1"/>
    </source>
</evidence>
<organism evidence="1 2">
    <name type="scientific">Solanum commersonii</name>
    <name type="common">Commerson's wild potato</name>
    <name type="synonym">Commerson's nightshade</name>
    <dbReference type="NCBI Taxonomy" id="4109"/>
    <lineage>
        <taxon>Eukaryota</taxon>
        <taxon>Viridiplantae</taxon>
        <taxon>Streptophyta</taxon>
        <taxon>Embryophyta</taxon>
        <taxon>Tracheophyta</taxon>
        <taxon>Spermatophyta</taxon>
        <taxon>Magnoliopsida</taxon>
        <taxon>eudicotyledons</taxon>
        <taxon>Gunneridae</taxon>
        <taxon>Pentapetalae</taxon>
        <taxon>asterids</taxon>
        <taxon>lamiids</taxon>
        <taxon>Solanales</taxon>
        <taxon>Solanaceae</taxon>
        <taxon>Solanoideae</taxon>
        <taxon>Solaneae</taxon>
        <taxon>Solanum</taxon>
    </lineage>
</organism>
<comment type="caution">
    <text evidence="1">The sequence shown here is derived from an EMBL/GenBank/DDBJ whole genome shotgun (WGS) entry which is preliminary data.</text>
</comment>
<keyword evidence="2" id="KW-1185">Reference proteome</keyword>
<name>A0A9J5W8Q2_SOLCO</name>
<reference evidence="1 2" key="1">
    <citation type="submission" date="2020-09" db="EMBL/GenBank/DDBJ databases">
        <title>De no assembly of potato wild relative species, Solanum commersonii.</title>
        <authorList>
            <person name="Cho K."/>
        </authorList>
    </citation>
    <scope>NUCLEOTIDE SEQUENCE [LARGE SCALE GENOMIC DNA]</scope>
    <source>
        <strain evidence="1">LZ3.2</strain>
        <tissue evidence="1">Leaf</tissue>
    </source>
</reference>
<proteinExistence type="predicted"/>
<dbReference type="AlphaFoldDB" id="A0A9J5W8Q2"/>
<gene>
    <name evidence="1" type="ORF">H5410_061739</name>
</gene>
<accession>A0A9J5W8Q2</accession>
<sequence length="77" mass="8707">MQRSHSQRRTQCIISPIGLPVFSNQHLFQLTHDQKGLLKACNGAECKGVLVFSKPWASHNEMQRVHILSMQLHLASS</sequence>
<dbReference type="EMBL" id="JACXVP010000012">
    <property type="protein sequence ID" value="KAG5571973.1"/>
    <property type="molecule type" value="Genomic_DNA"/>
</dbReference>
<evidence type="ECO:0000313" key="2">
    <source>
        <dbReference type="Proteomes" id="UP000824120"/>
    </source>
</evidence>